<evidence type="ECO:0000313" key="3">
    <source>
        <dbReference type="Proteomes" id="UP000636888"/>
    </source>
</evidence>
<name>A0A8J7IL70_9BACT</name>
<gene>
    <name evidence="2" type="ORF">JFN93_01915</name>
</gene>
<dbReference type="Proteomes" id="UP000636888">
    <property type="component" value="Unassembled WGS sequence"/>
</dbReference>
<accession>A0A8J7IL70</accession>
<proteinExistence type="predicted"/>
<sequence>MDREEKSEELPVIIHTERRSRRSEELSSEEIMQILRDRGRARAARRNVIDVD</sequence>
<evidence type="ECO:0000313" key="2">
    <source>
        <dbReference type="EMBL" id="MBJ6723453.1"/>
    </source>
</evidence>
<keyword evidence="3" id="KW-1185">Reference proteome</keyword>
<dbReference type="AlphaFoldDB" id="A0A8J7IL70"/>
<organism evidence="2 3">
    <name type="scientific">Geomesophilobacter sediminis</name>
    <dbReference type="NCBI Taxonomy" id="2798584"/>
    <lineage>
        <taxon>Bacteria</taxon>
        <taxon>Pseudomonadati</taxon>
        <taxon>Thermodesulfobacteriota</taxon>
        <taxon>Desulfuromonadia</taxon>
        <taxon>Geobacterales</taxon>
        <taxon>Geobacteraceae</taxon>
        <taxon>Geomesophilobacter</taxon>
    </lineage>
</organism>
<comment type="caution">
    <text evidence="2">The sequence shown here is derived from an EMBL/GenBank/DDBJ whole genome shotgun (WGS) entry which is preliminary data.</text>
</comment>
<reference evidence="2" key="1">
    <citation type="submission" date="2020-12" db="EMBL/GenBank/DDBJ databases">
        <title>Geomonas sp. Red875, isolated from river sediment.</title>
        <authorList>
            <person name="Xu Z."/>
            <person name="Zhang Z."/>
            <person name="Masuda Y."/>
            <person name="Itoh H."/>
            <person name="Senoo K."/>
        </authorList>
    </citation>
    <scope>NUCLEOTIDE SEQUENCE</scope>
    <source>
        <strain evidence="2">Red875</strain>
    </source>
</reference>
<dbReference type="RefSeq" id="WP_199382303.1">
    <property type="nucleotide sequence ID" value="NZ_JAEMHM010000002.1"/>
</dbReference>
<feature type="region of interest" description="Disordered" evidence="1">
    <location>
        <begin position="1"/>
        <end position="27"/>
    </location>
</feature>
<protein>
    <submittedName>
        <fullName evidence="2">Uncharacterized protein</fullName>
    </submittedName>
</protein>
<dbReference type="EMBL" id="JAEMHM010000002">
    <property type="protein sequence ID" value="MBJ6723453.1"/>
    <property type="molecule type" value="Genomic_DNA"/>
</dbReference>
<evidence type="ECO:0000256" key="1">
    <source>
        <dbReference type="SAM" id="MobiDB-lite"/>
    </source>
</evidence>